<keyword evidence="3" id="KW-1185">Reference proteome</keyword>
<feature type="compositionally biased region" description="Polar residues" evidence="1">
    <location>
        <begin position="8"/>
        <end position="29"/>
    </location>
</feature>
<name>A0A1D1VN36_RAMVA</name>
<evidence type="ECO:0000256" key="1">
    <source>
        <dbReference type="SAM" id="MobiDB-lite"/>
    </source>
</evidence>
<feature type="region of interest" description="Disordered" evidence="1">
    <location>
        <begin position="1"/>
        <end position="29"/>
    </location>
</feature>
<dbReference type="Proteomes" id="UP000186922">
    <property type="component" value="Unassembled WGS sequence"/>
</dbReference>
<dbReference type="EMBL" id="BDGG01000008">
    <property type="protein sequence ID" value="GAV02236.1"/>
    <property type="molecule type" value="Genomic_DNA"/>
</dbReference>
<dbReference type="AlphaFoldDB" id="A0A1D1VN36"/>
<protein>
    <submittedName>
        <fullName evidence="2">Uncharacterized protein</fullName>
    </submittedName>
</protein>
<sequence>MPSRTEWTKSSTPQEQSPPLTKSRTPSPESNFLVDLPIHDGCHRKFFFRNSFCSLAFSVQSCQYTEFPLSRTSQVCISQRETVFVLLPCI</sequence>
<organism evidence="2 3">
    <name type="scientific">Ramazzottius varieornatus</name>
    <name type="common">Water bear</name>
    <name type="synonym">Tardigrade</name>
    <dbReference type="NCBI Taxonomy" id="947166"/>
    <lineage>
        <taxon>Eukaryota</taxon>
        <taxon>Metazoa</taxon>
        <taxon>Ecdysozoa</taxon>
        <taxon>Tardigrada</taxon>
        <taxon>Eutardigrada</taxon>
        <taxon>Parachela</taxon>
        <taxon>Hypsibioidea</taxon>
        <taxon>Ramazzottiidae</taxon>
        <taxon>Ramazzottius</taxon>
    </lineage>
</organism>
<accession>A0A1D1VN36</accession>
<proteinExistence type="predicted"/>
<comment type="caution">
    <text evidence="2">The sequence shown here is derived from an EMBL/GenBank/DDBJ whole genome shotgun (WGS) entry which is preliminary data.</text>
</comment>
<gene>
    <name evidence="2" type="primary">RvY_12828-1</name>
    <name evidence="2" type="synonym">RvY_12828.1</name>
    <name evidence="2" type="ORF">RvY_12828</name>
</gene>
<evidence type="ECO:0000313" key="3">
    <source>
        <dbReference type="Proteomes" id="UP000186922"/>
    </source>
</evidence>
<evidence type="ECO:0000313" key="2">
    <source>
        <dbReference type="EMBL" id="GAV02236.1"/>
    </source>
</evidence>
<reference evidence="2 3" key="1">
    <citation type="journal article" date="2016" name="Nat. Commun.">
        <title>Extremotolerant tardigrade genome and improved radiotolerance of human cultured cells by tardigrade-unique protein.</title>
        <authorList>
            <person name="Hashimoto T."/>
            <person name="Horikawa D.D."/>
            <person name="Saito Y."/>
            <person name="Kuwahara H."/>
            <person name="Kozuka-Hata H."/>
            <person name="Shin-I T."/>
            <person name="Minakuchi Y."/>
            <person name="Ohishi K."/>
            <person name="Motoyama A."/>
            <person name="Aizu T."/>
            <person name="Enomoto A."/>
            <person name="Kondo K."/>
            <person name="Tanaka S."/>
            <person name="Hara Y."/>
            <person name="Koshikawa S."/>
            <person name="Sagara H."/>
            <person name="Miura T."/>
            <person name="Yokobori S."/>
            <person name="Miyagawa K."/>
            <person name="Suzuki Y."/>
            <person name="Kubo T."/>
            <person name="Oyama M."/>
            <person name="Kohara Y."/>
            <person name="Fujiyama A."/>
            <person name="Arakawa K."/>
            <person name="Katayama T."/>
            <person name="Toyoda A."/>
            <person name="Kunieda T."/>
        </authorList>
    </citation>
    <scope>NUCLEOTIDE SEQUENCE [LARGE SCALE GENOMIC DNA]</scope>
    <source>
        <strain evidence="2 3">YOKOZUNA-1</strain>
    </source>
</reference>